<sequence length="227" mass="25444">MSLMPFVVAIEPDDLTALNEVVKAGKDAEKEWLAEMRKAYGTRFLRGKALSEARKTIRTEFRRMRDLGRLAGTRDLVVAREVRAELKRRRMDGEYDPVPAEEVAMPGRRVGTGPRHYQRIGDERTQFTGRMAVKLPASLGDQLVRACHWTSAPAVAALWEWQSLWGDGPEVVFREAERRGAVTILTLWAAALAPRPTADAILQKAQLQAQIVTTGDIMRAAVKRAIR</sequence>
<keyword evidence="2" id="KW-1185">Reference proteome</keyword>
<dbReference type="Proteomes" id="UP001596156">
    <property type="component" value="Unassembled WGS sequence"/>
</dbReference>
<dbReference type="EMBL" id="JBHSKL010000072">
    <property type="protein sequence ID" value="MFC5230030.1"/>
    <property type="molecule type" value="Genomic_DNA"/>
</dbReference>
<evidence type="ECO:0000313" key="2">
    <source>
        <dbReference type="Proteomes" id="UP001596156"/>
    </source>
</evidence>
<organism evidence="1 2">
    <name type="scientific">Streptomyces fimbriatus</name>
    <dbReference type="NCBI Taxonomy" id="68197"/>
    <lineage>
        <taxon>Bacteria</taxon>
        <taxon>Bacillati</taxon>
        <taxon>Actinomycetota</taxon>
        <taxon>Actinomycetes</taxon>
        <taxon>Kitasatosporales</taxon>
        <taxon>Streptomycetaceae</taxon>
        <taxon>Streptomyces</taxon>
    </lineage>
</organism>
<comment type="caution">
    <text evidence="1">The sequence shown here is derived from an EMBL/GenBank/DDBJ whole genome shotgun (WGS) entry which is preliminary data.</text>
</comment>
<name>A0ABW0DHS5_STRFI</name>
<dbReference type="RefSeq" id="WP_344646174.1">
    <property type="nucleotide sequence ID" value="NZ_BAAASS010000031.1"/>
</dbReference>
<gene>
    <name evidence="1" type="ORF">ACFPN6_37100</name>
</gene>
<evidence type="ECO:0000313" key="1">
    <source>
        <dbReference type="EMBL" id="MFC5230030.1"/>
    </source>
</evidence>
<accession>A0ABW0DHS5</accession>
<protein>
    <submittedName>
        <fullName evidence="1">Uncharacterized protein</fullName>
    </submittedName>
</protein>
<reference evidence="2" key="1">
    <citation type="journal article" date="2019" name="Int. J. Syst. Evol. Microbiol.">
        <title>The Global Catalogue of Microorganisms (GCM) 10K type strain sequencing project: providing services to taxonomists for standard genome sequencing and annotation.</title>
        <authorList>
            <consortium name="The Broad Institute Genomics Platform"/>
            <consortium name="The Broad Institute Genome Sequencing Center for Infectious Disease"/>
            <person name="Wu L."/>
            <person name="Ma J."/>
        </authorList>
    </citation>
    <scope>NUCLEOTIDE SEQUENCE [LARGE SCALE GENOMIC DNA]</scope>
    <source>
        <strain evidence="2">CCM 8479</strain>
    </source>
</reference>
<proteinExistence type="predicted"/>